<name>A0A835ZM85_9STRA</name>
<keyword evidence="11" id="KW-1185">Reference proteome</keyword>
<feature type="domain" description="Protein kinase" evidence="9">
    <location>
        <begin position="7"/>
        <end position="259"/>
    </location>
</feature>
<dbReference type="OrthoDB" id="193931at2759"/>
<evidence type="ECO:0000256" key="7">
    <source>
        <dbReference type="ARBA" id="ARBA00047899"/>
    </source>
</evidence>
<sequence>MYVVGKYELTNKLGDGAFGEVLGTHIDTGARVSVKMMDLHQVRDMGRSRNVLRKISMLMKLDHAGIVHLIEVLKSDHHIFLVCAEGGDLFDKLVQQEVFNEQTARTYFAKIADAVDYCHQQGVCHRDLKPENLFLSADGRLLISDFGFSRAFIDHDTLMDVYTRCGTPNYCAPEVFTCRSYDARAADVWSMGVVLYVMVAGYLPFDERSLSTLYHKICTADYKCPRHMPRAARQLIERIIVVDPAARITLAEIKAHPWMASTKYSSHEFSIDKGVDLRRTHIGKD</sequence>
<dbReference type="InterPro" id="IPR000719">
    <property type="entry name" value="Prot_kinase_dom"/>
</dbReference>
<dbReference type="InterPro" id="IPR011009">
    <property type="entry name" value="Kinase-like_dom_sf"/>
</dbReference>
<dbReference type="Gene3D" id="1.10.510.10">
    <property type="entry name" value="Transferase(Phosphotransferase) domain 1"/>
    <property type="match status" value="1"/>
</dbReference>
<protein>
    <recommendedName>
        <fullName evidence="1">non-specific serine/threonine protein kinase</fullName>
        <ecNumber evidence="1">2.7.11.1</ecNumber>
    </recommendedName>
</protein>
<dbReference type="Proteomes" id="UP000664859">
    <property type="component" value="Unassembled WGS sequence"/>
</dbReference>
<evidence type="ECO:0000313" key="10">
    <source>
        <dbReference type="EMBL" id="KAG5191358.1"/>
    </source>
</evidence>
<evidence type="ECO:0000313" key="11">
    <source>
        <dbReference type="Proteomes" id="UP000664859"/>
    </source>
</evidence>
<evidence type="ECO:0000256" key="6">
    <source>
        <dbReference type="ARBA" id="ARBA00022840"/>
    </source>
</evidence>
<dbReference type="SMART" id="SM00220">
    <property type="entry name" value="S_TKc"/>
    <property type="match status" value="1"/>
</dbReference>
<evidence type="ECO:0000256" key="3">
    <source>
        <dbReference type="ARBA" id="ARBA00022679"/>
    </source>
</evidence>
<accession>A0A835ZM85</accession>
<reference evidence="10" key="1">
    <citation type="submission" date="2021-02" db="EMBL/GenBank/DDBJ databases">
        <title>First Annotated Genome of the Yellow-green Alga Tribonema minus.</title>
        <authorList>
            <person name="Mahan K.M."/>
        </authorList>
    </citation>
    <scope>NUCLEOTIDE SEQUENCE</scope>
    <source>
        <strain evidence="10">UTEX B ZZ1240</strain>
    </source>
</reference>
<organism evidence="10 11">
    <name type="scientific">Tribonema minus</name>
    <dbReference type="NCBI Taxonomy" id="303371"/>
    <lineage>
        <taxon>Eukaryota</taxon>
        <taxon>Sar</taxon>
        <taxon>Stramenopiles</taxon>
        <taxon>Ochrophyta</taxon>
        <taxon>PX clade</taxon>
        <taxon>Xanthophyceae</taxon>
        <taxon>Tribonematales</taxon>
        <taxon>Tribonemataceae</taxon>
        <taxon>Tribonema</taxon>
    </lineage>
</organism>
<proteinExistence type="predicted"/>
<dbReference type="PANTHER" id="PTHR43895:SF32">
    <property type="entry name" value="SERINE_THREONINE-PROTEIN KINASE CHK1"/>
    <property type="match status" value="1"/>
</dbReference>
<evidence type="ECO:0000256" key="5">
    <source>
        <dbReference type="ARBA" id="ARBA00022777"/>
    </source>
</evidence>
<dbReference type="FunFam" id="1.10.510.10:FF:000571">
    <property type="entry name" value="Maternal embryonic leucine zipper kinase"/>
    <property type="match status" value="1"/>
</dbReference>
<dbReference type="PANTHER" id="PTHR43895">
    <property type="entry name" value="CALCIUM/CALMODULIN-DEPENDENT PROTEIN KINASE KINASE-RELATED"/>
    <property type="match status" value="1"/>
</dbReference>
<dbReference type="InterPro" id="IPR008271">
    <property type="entry name" value="Ser/Thr_kinase_AS"/>
</dbReference>
<evidence type="ECO:0000256" key="8">
    <source>
        <dbReference type="ARBA" id="ARBA00048679"/>
    </source>
</evidence>
<dbReference type="GO" id="GO:0007165">
    <property type="term" value="P:signal transduction"/>
    <property type="evidence" value="ECO:0007669"/>
    <property type="project" value="TreeGrafter"/>
</dbReference>
<gene>
    <name evidence="10" type="ORF">JKP88DRAFT_259602</name>
</gene>
<keyword evidence="6" id="KW-0067">ATP-binding</keyword>
<dbReference type="PROSITE" id="PS50011">
    <property type="entry name" value="PROTEIN_KINASE_DOM"/>
    <property type="match status" value="1"/>
</dbReference>
<dbReference type="SUPFAM" id="SSF56112">
    <property type="entry name" value="Protein kinase-like (PK-like)"/>
    <property type="match status" value="1"/>
</dbReference>
<evidence type="ECO:0000256" key="1">
    <source>
        <dbReference type="ARBA" id="ARBA00012513"/>
    </source>
</evidence>
<keyword evidence="4" id="KW-0547">Nucleotide-binding</keyword>
<comment type="catalytic activity">
    <reaction evidence="7">
        <text>L-threonyl-[protein] + ATP = O-phospho-L-threonyl-[protein] + ADP + H(+)</text>
        <dbReference type="Rhea" id="RHEA:46608"/>
        <dbReference type="Rhea" id="RHEA-COMP:11060"/>
        <dbReference type="Rhea" id="RHEA-COMP:11605"/>
        <dbReference type="ChEBI" id="CHEBI:15378"/>
        <dbReference type="ChEBI" id="CHEBI:30013"/>
        <dbReference type="ChEBI" id="CHEBI:30616"/>
        <dbReference type="ChEBI" id="CHEBI:61977"/>
        <dbReference type="ChEBI" id="CHEBI:456216"/>
        <dbReference type="EC" id="2.7.11.1"/>
    </reaction>
</comment>
<dbReference type="GO" id="GO:0004674">
    <property type="term" value="F:protein serine/threonine kinase activity"/>
    <property type="evidence" value="ECO:0007669"/>
    <property type="project" value="UniProtKB-KW"/>
</dbReference>
<evidence type="ECO:0000256" key="4">
    <source>
        <dbReference type="ARBA" id="ARBA00022741"/>
    </source>
</evidence>
<dbReference type="PROSITE" id="PS00108">
    <property type="entry name" value="PROTEIN_KINASE_ST"/>
    <property type="match status" value="1"/>
</dbReference>
<keyword evidence="2" id="KW-0723">Serine/threonine-protein kinase</keyword>
<dbReference type="EC" id="2.7.11.1" evidence="1"/>
<dbReference type="EMBL" id="JAFCMP010000021">
    <property type="protein sequence ID" value="KAG5191358.1"/>
    <property type="molecule type" value="Genomic_DNA"/>
</dbReference>
<keyword evidence="3" id="KW-0808">Transferase</keyword>
<comment type="catalytic activity">
    <reaction evidence="8">
        <text>L-seryl-[protein] + ATP = O-phospho-L-seryl-[protein] + ADP + H(+)</text>
        <dbReference type="Rhea" id="RHEA:17989"/>
        <dbReference type="Rhea" id="RHEA-COMP:9863"/>
        <dbReference type="Rhea" id="RHEA-COMP:11604"/>
        <dbReference type="ChEBI" id="CHEBI:15378"/>
        <dbReference type="ChEBI" id="CHEBI:29999"/>
        <dbReference type="ChEBI" id="CHEBI:30616"/>
        <dbReference type="ChEBI" id="CHEBI:83421"/>
        <dbReference type="ChEBI" id="CHEBI:456216"/>
        <dbReference type="EC" id="2.7.11.1"/>
    </reaction>
</comment>
<dbReference type="CDD" id="cd14003">
    <property type="entry name" value="STKc_AMPK-like"/>
    <property type="match status" value="1"/>
</dbReference>
<dbReference type="Pfam" id="PF00069">
    <property type="entry name" value="Pkinase"/>
    <property type="match status" value="1"/>
</dbReference>
<evidence type="ECO:0000256" key="2">
    <source>
        <dbReference type="ARBA" id="ARBA00022527"/>
    </source>
</evidence>
<keyword evidence="5 10" id="KW-0418">Kinase</keyword>
<evidence type="ECO:0000259" key="9">
    <source>
        <dbReference type="PROSITE" id="PS50011"/>
    </source>
</evidence>
<dbReference type="PIRSF" id="PIRSF000654">
    <property type="entry name" value="Integrin-linked_kinase"/>
    <property type="match status" value="1"/>
</dbReference>
<dbReference type="AlphaFoldDB" id="A0A835ZM85"/>
<dbReference type="GO" id="GO:0005524">
    <property type="term" value="F:ATP binding"/>
    <property type="evidence" value="ECO:0007669"/>
    <property type="project" value="UniProtKB-KW"/>
</dbReference>
<comment type="caution">
    <text evidence="10">The sequence shown here is derived from an EMBL/GenBank/DDBJ whole genome shotgun (WGS) entry which is preliminary data.</text>
</comment>